<proteinExistence type="inferred from homology"/>
<feature type="region of interest" description="Disordered" evidence="16">
    <location>
        <begin position="1"/>
        <end position="26"/>
    </location>
</feature>
<feature type="active site" description="Proton acceptor" evidence="15">
    <location>
        <position position="157"/>
    </location>
</feature>
<dbReference type="NCBIfam" id="TIGR02482">
    <property type="entry name" value="PFKA_ATP"/>
    <property type="match status" value="1"/>
</dbReference>
<evidence type="ECO:0000256" key="3">
    <source>
        <dbReference type="ARBA" id="ARBA00004496"/>
    </source>
</evidence>
<dbReference type="GO" id="GO:0003872">
    <property type="term" value="F:6-phosphofructokinase activity"/>
    <property type="evidence" value="ECO:0007669"/>
    <property type="project" value="UniProtKB-UniRule"/>
</dbReference>
<dbReference type="Gene3D" id="3.40.50.450">
    <property type="match status" value="1"/>
</dbReference>
<dbReference type="PROSITE" id="PS00433">
    <property type="entry name" value="PHOSPHOFRUCTOKINASE"/>
    <property type="match status" value="1"/>
</dbReference>
<feature type="binding site" evidence="15">
    <location>
        <begin position="102"/>
        <end position="103"/>
    </location>
    <ligand>
        <name>ATP</name>
        <dbReference type="ChEBI" id="CHEBI:30616"/>
    </ligand>
</feature>
<dbReference type="FunFam" id="3.40.50.460:FF:000002">
    <property type="entry name" value="ATP-dependent 6-phosphofructokinase"/>
    <property type="match status" value="1"/>
</dbReference>
<comment type="activity regulation">
    <text evidence="15">Allosterically activated by ADP and other diphosphonucleosides, and allosterically inhibited by phosphoenolpyruvate.</text>
</comment>
<dbReference type="AlphaFoldDB" id="E6SG86"/>
<dbReference type="InterPro" id="IPR022953">
    <property type="entry name" value="ATP_PFK"/>
</dbReference>
<dbReference type="GO" id="GO:0030388">
    <property type="term" value="P:fructose 1,6-bisphosphate metabolic process"/>
    <property type="evidence" value="ECO:0007669"/>
    <property type="project" value="TreeGrafter"/>
</dbReference>
<reference evidence="18 19" key="1">
    <citation type="journal article" date="2010" name="Stand. Genomic Sci.">
        <title>Complete genome sequence of Thermaerobacter marianensis type strain (7p75a).</title>
        <authorList>
            <person name="Han C."/>
            <person name="Gu W."/>
            <person name="Zhang X."/>
            <person name="Lapidus A."/>
            <person name="Nolan M."/>
            <person name="Copeland A."/>
            <person name="Lucas S."/>
            <person name="Del Rio T.G."/>
            <person name="Tice H."/>
            <person name="Cheng J.F."/>
            <person name="Tapia R."/>
            <person name="Goodwin L."/>
            <person name="Pitluck S."/>
            <person name="Pagani I."/>
            <person name="Ivanova N."/>
            <person name="Mavromatis K."/>
            <person name="Mikhailova N."/>
            <person name="Pati A."/>
            <person name="Chen A."/>
            <person name="Palaniappan K."/>
            <person name="Land M."/>
            <person name="Hauser L."/>
            <person name="Chang Y.J."/>
            <person name="Jeffries C.D."/>
            <person name="Schneider S."/>
            <person name="Rohde M."/>
            <person name="Goker M."/>
            <person name="Pukall R."/>
            <person name="Woyke T."/>
            <person name="Bristow J."/>
            <person name="Eisen J.A."/>
            <person name="Markowitz V."/>
            <person name="Hugenholtz P."/>
            <person name="Kyrpides N.C."/>
            <person name="Klenk H.P."/>
            <person name="Detter J.C."/>
        </authorList>
    </citation>
    <scope>NUCLEOTIDE SEQUENCE [LARGE SCALE GENOMIC DNA]</scope>
    <source>
        <strain evidence="19">ATCC 700841 / DSM 12885 / JCM 10246 / 7p75a</strain>
    </source>
</reference>
<feature type="binding site" description="in other chain" evidence="15">
    <location>
        <begin position="243"/>
        <end position="245"/>
    </location>
    <ligand>
        <name>ADP</name>
        <dbReference type="ChEBI" id="CHEBI:456216"/>
        <note>allosteric activator; ligand shared between dimeric partners</note>
    </ligand>
</feature>
<dbReference type="InterPro" id="IPR012828">
    <property type="entry name" value="PFKA_ATP_prok"/>
</dbReference>
<comment type="pathway">
    <text evidence="4 15">Carbohydrate degradation; glycolysis; D-glyceraldehyde 3-phosphate and glycerone phosphate from D-glucose: step 3/4.</text>
</comment>
<dbReference type="InterPro" id="IPR015912">
    <property type="entry name" value="Phosphofructokinase_CS"/>
</dbReference>
<evidence type="ECO:0000256" key="12">
    <source>
        <dbReference type="ARBA" id="ARBA00022842"/>
    </source>
</evidence>
<comment type="cofactor">
    <cofactor evidence="1 15">
        <name>Mg(2+)</name>
        <dbReference type="ChEBI" id="CHEBI:18420"/>
    </cofactor>
</comment>
<evidence type="ECO:0000256" key="1">
    <source>
        <dbReference type="ARBA" id="ARBA00001946"/>
    </source>
</evidence>
<evidence type="ECO:0000256" key="13">
    <source>
        <dbReference type="ARBA" id="ARBA00023152"/>
    </source>
</evidence>
<keyword evidence="10 15" id="KW-0418">Kinase</keyword>
<dbReference type="EMBL" id="CP002344">
    <property type="protein sequence ID" value="ADU50503.1"/>
    <property type="molecule type" value="Genomic_DNA"/>
</dbReference>
<comment type="similarity">
    <text evidence="15">Belongs to the phosphofructokinase type A (PFKA) family. ATP-dependent PFK group I subfamily. Prokaryotic clade 'B1' sub-subfamily.</text>
</comment>
<sequence>MEGSGEDAAGGSIAVRPQPVEALGKGEGSRVKRIGLLTSGGDAPGMNAAVRAVVRRALAAGCVAVGVQEGYAGLIEGWMEELDHRAVGDIIHRGGTILRTARSEAFRTPEGQERALEQLRRHAIDGLVAIGGDGTLRGALALHRRGFPVVGIPATIDNDLAGTDVTIGFDTAVNTVLEAINRVRDTATAHGRTFVIEVMGRHSGQIALMAGLAGGAESILVPEVPYDLDDVCARLLRGRQRGKRHSIIVVAEGAARGFEVAQAIEARTGLETRVTVLGHIQRGGTPSGRDRLVASILGAAAVEVLLQGQSGVMVGVRGDGWVATPIDQILATPRPLPEGWIQLAEVLAR</sequence>
<evidence type="ECO:0000256" key="11">
    <source>
        <dbReference type="ARBA" id="ARBA00022840"/>
    </source>
</evidence>
<reference evidence="19" key="2">
    <citation type="journal article" date="2010" name="Stand. Genomic Sci.">
        <title>Complete genome sequence of Thermaerobacter marianensis type strain (7p75aT).</title>
        <authorList>
            <person name="Han C."/>
            <person name="Gu W."/>
            <person name="Zhang X."/>
            <person name="Lapidus A."/>
            <person name="Nolan M."/>
            <person name="Copeland A."/>
            <person name="Lucas S."/>
            <person name="Glavina Del Rio T."/>
            <person name="Tice H."/>
            <person name="Cheng J."/>
            <person name="Tapia R."/>
            <person name="Goodwin L."/>
            <person name="Pitluck S."/>
            <person name="Pagani I."/>
            <person name="Ivanova N."/>
            <person name="Mavromatis K."/>
            <person name="Mikhailova N."/>
            <person name="Pati A."/>
            <person name="Chen A."/>
            <person name="Palaniappan K."/>
            <person name="Land M."/>
            <person name="Hauser L."/>
            <person name="Chang Y."/>
            <person name="Jeffries C."/>
            <person name="Schneider S."/>
            <person name="Rohde M."/>
            <person name="Goker M."/>
            <person name="Pukall R."/>
            <person name="Woyke T."/>
            <person name="Bristow J."/>
            <person name="Eisen J."/>
            <person name="Markowitz V."/>
            <person name="Hugenholtz P."/>
            <person name="Kyrpides N."/>
            <person name="Klenk H."/>
            <person name="Detter J."/>
        </authorList>
    </citation>
    <scope>NUCLEOTIDE SEQUENCE [LARGE SCALE GENOMIC DNA]</scope>
    <source>
        <strain evidence="19">ATCC 700841 / DSM 12885 / JCM 10246 / 7p75a</strain>
    </source>
</reference>
<keyword evidence="6 15" id="KW-0021">Allosteric enzyme</keyword>
<accession>E6SG86</accession>
<keyword evidence="9 15" id="KW-0547">Nucleotide-binding</keyword>
<dbReference type="GO" id="GO:0005945">
    <property type="term" value="C:6-phosphofructokinase complex"/>
    <property type="evidence" value="ECO:0007669"/>
    <property type="project" value="TreeGrafter"/>
</dbReference>
<dbReference type="EC" id="2.7.1.11" evidence="15"/>
<comment type="function">
    <text evidence="2 15">Catalyzes the phosphorylation of D-fructose 6-phosphate to fructose 1,6-bisphosphate by ATP, the first committing step of glycolysis.</text>
</comment>
<feature type="binding site" description="in other chain" evidence="15">
    <location>
        <begin position="215"/>
        <end position="217"/>
    </location>
    <ligand>
        <name>ADP</name>
        <dbReference type="ChEBI" id="CHEBI:456216"/>
        <note>allosteric activator; ligand shared between dimeric partners</note>
    </ligand>
</feature>
<feature type="binding site" evidence="15">
    <location>
        <position position="133"/>
    </location>
    <ligand>
        <name>Mg(2+)</name>
        <dbReference type="ChEBI" id="CHEBI:18420"/>
        <note>catalytic</note>
    </ligand>
</feature>
<dbReference type="KEGG" id="tmr:Tmar_0380"/>
<keyword evidence="8 15" id="KW-0479">Metal-binding</keyword>
<evidence type="ECO:0000256" key="2">
    <source>
        <dbReference type="ARBA" id="ARBA00002659"/>
    </source>
</evidence>
<comment type="catalytic activity">
    <reaction evidence="14 15">
        <text>beta-D-fructose 6-phosphate + ATP = beta-D-fructose 1,6-bisphosphate + ADP + H(+)</text>
        <dbReference type="Rhea" id="RHEA:16109"/>
        <dbReference type="ChEBI" id="CHEBI:15378"/>
        <dbReference type="ChEBI" id="CHEBI:30616"/>
        <dbReference type="ChEBI" id="CHEBI:32966"/>
        <dbReference type="ChEBI" id="CHEBI:57634"/>
        <dbReference type="ChEBI" id="CHEBI:456216"/>
        <dbReference type="EC" id="2.7.1.11"/>
    </reaction>
</comment>
<evidence type="ECO:0000256" key="15">
    <source>
        <dbReference type="HAMAP-Rule" id="MF_00339"/>
    </source>
</evidence>
<keyword evidence="19" id="KW-1185">Reference proteome</keyword>
<evidence type="ECO:0000256" key="14">
    <source>
        <dbReference type="ARBA" id="ARBA00048070"/>
    </source>
</evidence>
<dbReference type="GO" id="GO:0016208">
    <property type="term" value="F:AMP binding"/>
    <property type="evidence" value="ECO:0007669"/>
    <property type="project" value="TreeGrafter"/>
</dbReference>
<evidence type="ECO:0000313" key="18">
    <source>
        <dbReference type="EMBL" id="ADU50503.1"/>
    </source>
</evidence>
<evidence type="ECO:0000259" key="17">
    <source>
        <dbReference type="Pfam" id="PF00365"/>
    </source>
</evidence>
<feature type="binding site" description="in other chain" evidence="15">
    <location>
        <position position="184"/>
    </location>
    <ligand>
        <name>ADP</name>
        <dbReference type="ChEBI" id="CHEBI:456216"/>
        <note>allosteric activator; ligand shared between dimeric partners</note>
    </ligand>
</feature>
<keyword evidence="13 15" id="KW-0324">Glycolysis</keyword>
<organism evidence="18 19">
    <name type="scientific">Thermaerobacter marianensis (strain ATCC 700841 / DSM 12885 / JCM 10246 / 7p75a)</name>
    <dbReference type="NCBI Taxonomy" id="644966"/>
    <lineage>
        <taxon>Bacteria</taxon>
        <taxon>Bacillati</taxon>
        <taxon>Bacillota</taxon>
        <taxon>Clostridia</taxon>
        <taxon>Eubacteriales</taxon>
        <taxon>Clostridiales Family XVII. Incertae Sedis</taxon>
        <taxon>Thermaerobacter</taxon>
    </lineage>
</organism>
<dbReference type="UniPathway" id="UPA00109">
    <property type="reaction ID" value="UER00182"/>
</dbReference>
<keyword evidence="7 15" id="KW-0808">Transferase</keyword>
<protein>
    <recommendedName>
        <fullName evidence="15">ATP-dependent 6-phosphofructokinase</fullName>
        <shortName evidence="15">ATP-PFK</shortName>
        <shortName evidence="15">Phosphofructokinase</shortName>
        <ecNumber evidence="15">2.7.1.11</ecNumber>
    </recommendedName>
    <alternativeName>
        <fullName evidence="15">Phosphohexokinase</fullName>
    </alternativeName>
</protein>
<dbReference type="GO" id="GO:0042802">
    <property type="term" value="F:identical protein binding"/>
    <property type="evidence" value="ECO:0007669"/>
    <property type="project" value="TreeGrafter"/>
</dbReference>
<feature type="binding site" evidence="15">
    <location>
        <position position="273"/>
    </location>
    <ligand>
        <name>substrate</name>
        <note>ligand shared between dimeric partners</note>
    </ligand>
</feature>
<feature type="binding site" evidence="15">
    <location>
        <position position="192"/>
    </location>
    <ligand>
        <name>substrate</name>
        <note>ligand shared between dimeric partners</note>
    </ligand>
</feature>
<dbReference type="PANTHER" id="PTHR13697">
    <property type="entry name" value="PHOSPHOFRUCTOKINASE"/>
    <property type="match status" value="1"/>
</dbReference>
<keyword evidence="5 15" id="KW-0963">Cytoplasm</keyword>
<dbReference type="HOGENOM" id="CLU_020655_0_1_9"/>
<comment type="subunit">
    <text evidence="15">Homotetramer.</text>
</comment>
<dbReference type="HAMAP" id="MF_00339">
    <property type="entry name" value="Phosphofructokinase_I_B1"/>
    <property type="match status" value="1"/>
</dbReference>
<dbReference type="STRING" id="644966.Tmar_0380"/>
<comment type="caution">
    <text evidence="15">Lacks conserved residue(s) required for the propagation of feature annotation.</text>
</comment>
<evidence type="ECO:0000256" key="6">
    <source>
        <dbReference type="ARBA" id="ARBA00022533"/>
    </source>
</evidence>
<dbReference type="GO" id="GO:0070095">
    <property type="term" value="F:fructose-6-phosphate binding"/>
    <property type="evidence" value="ECO:0007669"/>
    <property type="project" value="TreeGrafter"/>
</dbReference>
<dbReference type="InterPro" id="IPR035966">
    <property type="entry name" value="PKF_sf"/>
</dbReference>
<dbReference type="GO" id="GO:0061621">
    <property type="term" value="P:canonical glycolysis"/>
    <property type="evidence" value="ECO:0007669"/>
    <property type="project" value="TreeGrafter"/>
</dbReference>
<feature type="binding site" description="in other chain" evidence="15">
    <location>
        <begin position="199"/>
        <end position="201"/>
    </location>
    <ligand>
        <name>substrate</name>
        <note>ligand shared between dimeric partners</note>
    </ligand>
</feature>
<dbReference type="FunFam" id="3.40.50.450:FF:000001">
    <property type="entry name" value="ATP-dependent 6-phosphofructokinase"/>
    <property type="match status" value="1"/>
</dbReference>
<evidence type="ECO:0000256" key="8">
    <source>
        <dbReference type="ARBA" id="ARBA00022723"/>
    </source>
</evidence>
<feature type="binding site" evidence="15">
    <location>
        <begin position="51"/>
        <end position="55"/>
    </location>
    <ligand>
        <name>ADP</name>
        <dbReference type="ChEBI" id="CHEBI:456216"/>
        <note>allosteric activator; ligand shared between dimeric partners</note>
    </ligand>
</feature>
<gene>
    <name evidence="15" type="primary">pfkA</name>
    <name evidence="18" type="ordered locus">Tmar_0380</name>
</gene>
<dbReference type="NCBIfam" id="NF002872">
    <property type="entry name" value="PRK03202.1"/>
    <property type="match status" value="1"/>
</dbReference>
<evidence type="ECO:0000256" key="9">
    <source>
        <dbReference type="ARBA" id="ARBA00022741"/>
    </source>
</evidence>
<evidence type="ECO:0000256" key="7">
    <source>
        <dbReference type="ARBA" id="ARBA00022679"/>
    </source>
</evidence>
<feature type="binding site" evidence="15">
    <location>
        <begin position="132"/>
        <end position="135"/>
    </location>
    <ligand>
        <name>ATP</name>
        <dbReference type="ChEBI" id="CHEBI:30616"/>
    </ligand>
</feature>
<evidence type="ECO:0000256" key="16">
    <source>
        <dbReference type="SAM" id="MobiDB-lite"/>
    </source>
</evidence>
<evidence type="ECO:0000256" key="4">
    <source>
        <dbReference type="ARBA" id="ARBA00004679"/>
    </source>
</evidence>
<dbReference type="InterPro" id="IPR000023">
    <property type="entry name" value="Phosphofructokinase_dom"/>
</dbReference>
<dbReference type="Gene3D" id="3.40.50.460">
    <property type="entry name" value="Phosphofructokinase domain"/>
    <property type="match status" value="1"/>
</dbReference>
<dbReference type="PIRSF" id="PIRSF000532">
    <property type="entry name" value="ATP_PFK_prok"/>
    <property type="match status" value="1"/>
</dbReference>
<keyword evidence="11 15" id="KW-0067">ATP-binding</keyword>
<dbReference type="GO" id="GO:0006002">
    <property type="term" value="P:fructose 6-phosphate metabolic process"/>
    <property type="evidence" value="ECO:0007669"/>
    <property type="project" value="UniProtKB-UniRule"/>
</dbReference>
<dbReference type="Proteomes" id="UP000008915">
    <property type="component" value="Chromosome"/>
</dbReference>
<feature type="domain" description="Phosphofructokinase" evidence="17">
    <location>
        <begin position="33"/>
        <end position="305"/>
    </location>
</feature>
<dbReference type="SUPFAM" id="SSF53784">
    <property type="entry name" value="Phosphofructokinase"/>
    <property type="match status" value="1"/>
</dbReference>
<feature type="binding site" evidence="15">
    <location>
        <position position="41"/>
    </location>
    <ligand>
        <name>ATP</name>
        <dbReference type="ChEBI" id="CHEBI:30616"/>
    </ligand>
</feature>
<dbReference type="InterPro" id="IPR012003">
    <property type="entry name" value="ATP_PFK_prok-type"/>
</dbReference>
<feature type="binding site" description="in other chain" evidence="15">
    <location>
        <begin position="155"/>
        <end position="157"/>
    </location>
    <ligand>
        <name>substrate</name>
        <note>ligand shared between dimeric partners</note>
    </ligand>
</feature>
<name>E6SG86_THEM7</name>
<dbReference type="GO" id="GO:0046872">
    <property type="term" value="F:metal ion binding"/>
    <property type="evidence" value="ECO:0007669"/>
    <property type="project" value="UniProtKB-KW"/>
</dbReference>
<evidence type="ECO:0000256" key="10">
    <source>
        <dbReference type="ARBA" id="ARBA00022777"/>
    </source>
</evidence>
<evidence type="ECO:0000313" key="19">
    <source>
        <dbReference type="Proteomes" id="UP000008915"/>
    </source>
</evidence>
<dbReference type="PANTHER" id="PTHR13697:SF4">
    <property type="entry name" value="ATP-DEPENDENT 6-PHOSPHOFRUCTOKINASE"/>
    <property type="match status" value="1"/>
</dbReference>
<feature type="binding site" description="in other chain" evidence="15">
    <location>
        <position position="241"/>
    </location>
    <ligand>
        <name>ADP</name>
        <dbReference type="ChEBI" id="CHEBI:456216"/>
        <note>allosteric activator; ligand shared between dimeric partners</note>
    </ligand>
</feature>
<dbReference type="eggNOG" id="COG0205">
    <property type="taxonomic scope" value="Bacteria"/>
</dbReference>
<evidence type="ECO:0000256" key="5">
    <source>
        <dbReference type="ARBA" id="ARBA00022490"/>
    </source>
</evidence>
<comment type="subcellular location">
    <subcellularLocation>
        <location evidence="3 15">Cytoplasm</location>
    </subcellularLocation>
</comment>
<dbReference type="PRINTS" id="PR00476">
    <property type="entry name" value="PHFRCTKINASE"/>
</dbReference>
<feature type="binding site" description="in other chain" evidence="15">
    <location>
        <position position="252"/>
    </location>
    <ligand>
        <name>substrate</name>
        <note>ligand shared between dimeric partners</note>
    </ligand>
</feature>
<dbReference type="GO" id="GO:0005524">
    <property type="term" value="F:ATP binding"/>
    <property type="evidence" value="ECO:0007669"/>
    <property type="project" value="UniProtKB-UniRule"/>
</dbReference>
<dbReference type="Pfam" id="PF00365">
    <property type="entry name" value="PFK"/>
    <property type="match status" value="1"/>
</dbReference>
<dbReference type="GO" id="GO:0048029">
    <property type="term" value="F:monosaccharide binding"/>
    <property type="evidence" value="ECO:0007669"/>
    <property type="project" value="TreeGrafter"/>
</dbReference>
<feature type="binding site" description="in other chain" evidence="15">
    <location>
        <begin position="279"/>
        <end position="282"/>
    </location>
    <ligand>
        <name>substrate</name>
        <note>ligand shared between dimeric partners</note>
    </ligand>
</feature>
<keyword evidence="12 15" id="KW-0460">Magnesium</keyword>